<evidence type="ECO:0000256" key="8">
    <source>
        <dbReference type="ARBA" id="ARBA00023157"/>
    </source>
</evidence>
<keyword evidence="6 11" id="KW-0560">Oxidoreductase</keyword>
<comment type="cofactor">
    <cofactor evidence="11">
        <name>Cu cation</name>
        <dbReference type="ChEBI" id="CHEBI:23378"/>
    </cofactor>
    <text evidence="11">Contains 1 topaquinone per subunit.</text>
</comment>
<dbReference type="SUPFAM" id="SSF54416">
    <property type="entry name" value="Amine oxidase N-terminal region"/>
    <property type="match status" value="2"/>
</dbReference>
<feature type="modified residue" description="2',4',5'-topaquinone" evidence="10">
    <location>
        <position position="413"/>
    </location>
</feature>
<dbReference type="Proteomes" id="UP000238350">
    <property type="component" value="Unassembled WGS sequence"/>
</dbReference>
<feature type="domain" description="Copper amine oxidase catalytic" evidence="12">
    <location>
        <begin position="257"/>
        <end position="655"/>
    </location>
</feature>
<feature type="active site" description="Proton acceptor" evidence="9">
    <location>
        <position position="329"/>
    </location>
</feature>
<dbReference type="EC" id="1.4.3.-" evidence="11"/>
<evidence type="ECO:0000256" key="4">
    <source>
        <dbReference type="ARBA" id="ARBA00022723"/>
    </source>
</evidence>
<reference evidence="14 15" key="1">
    <citation type="submission" date="2017-04" db="EMBL/GenBank/DDBJ databases">
        <title>Genome sequencing of [Candida] sorbophila.</title>
        <authorList>
            <person name="Ahn J.O."/>
        </authorList>
    </citation>
    <scope>NUCLEOTIDE SEQUENCE [LARGE SCALE GENOMIC DNA]</scope>
    <source>
        <strain evidence="14 15">DS02</strain>
    </source>
</reference>
<dbReference type="GO" id="GO:0005507">
    <property type="term" value="F:copper ion binding"/>
    <property type="evidence" value="ECO:0007669"/>
    <property type="project" value="InterPro"/>
</dbReference>
<feature type="domain" description="Copper amine oxidase N2-terminal" evidence="13">
    <location>
        <begin position="12"/>
        <end position="78"/>
    </location>
</feature>
<proteinExistence type="inferred from homology"/>
<dbReference type="RefSeq" id="XP_024663458.1">
    <property type="nucleotide sequence ID" value="XM_024807690.1"/>
</dbReference>
<dbReference type="STRING" id="45607.A0A2T0FET6"/>
<dbReference type="Pfam" id="PF01179">
    <property type="entry name" value="Cu_amine_oxid"/>
    <property type="match status" value="1"/>
</dbReference>
<gene>
    <name evidence="14" type="ORF">B9G98_01132</name>
</gene>
<dbReference type="InterPro" id="IPR015800">
    <property type="entry name" value="Cu_amine_oxidase_N2"/>
</dbReference>
<dbReference type="OrthoDB" id="5379943at2759"/>
<dbReference type="GO" id="GO:0009308">
    <property type="term" value="P:amine metabolic process"/>
    <property type="evidence" value="ECO:0007669"/>
    <property type="project" value="UniProtKB-UniRule"/>
</dbReference>
<dbReference type="SUPFAM" id="SSF49998">
    <property type="entry name" value="Amine oxidase catalytic domain"/>
    <property type="match status" value="1"/>
</dbReference>
<dbReference type="PANTHER" id="PTHR10638">
    <property type="entry name" value="COPPER AMINE OXIDASE"/>
    <property type="match status" value="1"/>
</dbReference>
<dbReference type="InterPro" id="IPR016182">
    <property type="entry name" value="Cu_amine_oxidase_N-reg"/>
</dbReference>
<evidence type="ECO:0000256" key="1">
    <source>
        <dbReference type="ARBA" id="ARBA00001935"/>
    </source>
</evidence>
<name>A0A2T0FET6_9ASCO</name>
<comment type="PTM">
    <text evidence="10 11">Topaquinone (TPQ) is generated by copper-dependent autoxidation of a specific tyrosyl residue.</text>
</comment>
<feature type="active site" description="Proton acceptor" evidence="9">
    <location>
        <position position="413"/>
    </location>
</feature>
<keyword evidence="4 11" id="KW-0479">Metal-binding</keyword>
<keyword evidence="5 9" id="KW-0801">TPQ</keyword>
<dbReference type="InterPro" id="IPR049948">
    <property type="entry name" value="Cu_Am_ox_TPQ-bd"/>
</dbReference>
<dbReference type="Pfam" id="PF02727">
    <property type="entry name" value="Cu_amine_oxidN2"/>
    <property type="match status" value="1"/>
</dbReference>
<evidence type="ECO:0000313" key="14">
    <source>
        <dbReference type="EMBL" id="PRT53512.1"/>
    </source>
</evidence>
<evidence type="ECO:0000259" key="13">
    <source>
        <dbReference type="Pfam" id="PF02727"/>
    </source>
</evidence>
<evidence type="ECO:0000256" key="5">
    <source>
        <dbReference type="ARBA" id="ARBA00022772"/>
    </source>
</evidence>
<sequence>MEKQLAPQTSVHPLDQLTVAECKKAVSLLRREHQGKSLHIKNVQAQEPPKKLMTRYLDALHSGPPVAPPPRVAYCIYYVLEDRVGEEMWLNLESESVVQRRTFPKGSHPPLDFNEILPYGEKLLKEKPVIEALKKCGVTDELMKCVAPDGWIYGCDTNIVQPRYVMFLMYMRDAKTNNADSNIYSFPLPFVPVYDLMEQKLARVDWCATGGDGDDVVEINYNTRNPMQPLVETLRSSEYMSELRPELPLRQDIKPYHVVQPEGPSFSVEGSRVRWQKWDFRVGFNAREGLVIHDVRYDGRQTFYRLSVSEMTVPYGDPRPPLHRKQAFDLGDLGAGYCANSLALGCDCLGTIKYFDGHLVHGDGQIEVRKNVICMHEQDDGILYKHTNYRTNVPRVARRRILILQTVLTVANYEYIFAWHFDQAANVELEIRATGIVSTQYIDPGKKSKWGTVVAPSVLAASHQHIFSMRIDPAVDGHNNTIAVCDTKLDRRDQINPHGTGFYNSTSYVEKSSAFDADQTVNRYIKIVNENKINPITMSPVGYKLSAVPSALLLAPEGTICRSRAQFATHHFWVTKHVDDEFFAGGVWTNQAAVELGGVQDAVNRNEHVRNEDVVLWHSFGLTHHPRAEDFPVMPVERLTVGLHPNGFFTENPAMDVPPSNQKFNRSVEVMDTRCCNKI</sequence>
<dbReference type="Gene3D" id="3.10.450.40">
    <property type="match status" value="2"/>
</dbReference>
<evidence type="ECO:0000256" key="11">
    <source>
        <dbReference type="RuleBase" id="RU000672"/>
    </source>
</evidence>
<comment type="subunit">
    <text evidence="3">Homodimer.</text>
</comment>
<dbReference type="Gene3D" id="2.70.98.20">
    <property type="entry name" value="Copper amine oxidase, catalytic domain"/>
    <property type="match status" value="1"/>
</dbReference>
<keyword evidence="15" id="KW-1185">Reference proteome</keyword>
<dbReference type="GO" id="GO:0048038">
    <property type="term" value="F:quinone binding"/>
    <property type="evidence" value="ECO:0007669"/>
    <property type="project" value="InterPro"/>
</dbReference>
<evidence type="ECO:0000256" key="2">
    <source>
        <dbReference type="ARBA" id="ARBA00007983"/>
    </source>
</evidence>
<evidence type="ECO:0000256" key="6">
    <source>
        <dbReference type="ARBA" id="ARBA00023002"/>
    </source>
</evidence>
<comment type="similarity">
    <text evidence="2 11">Belongs to the copper/topaquinone oxidase family.</text>
</comment>
<dbReference type="PANTHER" id="PTHR10638:SF91">
    <property type="entry name" value="AMINE OXIDASE"/>
    <property type="match status" value="1"/>
</dbReference>
<accession>A0A2T0FET6</accession>
<dbReference type="FunFam" id="2.70.98.20:FF:000001">
    <property type="entry name" value="Amine oxidase"/>
    <property type="match status" value="1"/>
</dbReference>
<comment type="caution">
    <text evidence="14">The sequence shown here is derived from an EMBL/GenBank/DDBJ whole genome shotgun (WGS) entry which is preliminary data.</text>
</comment>
<evidence type="ECO:0000259" key="12">
    <source>
        <dbReference type="Pfam" id="PF01179"/>
    </source>
</evidence>
<comment type="cofactor">
    <cofactor evidence="1">
        <name>Cu cation</name>
        <dbReference type="ChEBI" id="CHEBI:23378"/>
    </cofactor>
</comment>
<keyword evidence="7 11" id="KW-0186">Copper</keyword>
<evidence type="ECO:0000256" key="7">
    <source>
        <dbReference type="ARBA" id="ARBA00023008"/>
    </source>
</evidence>
<dbReference type="GeneID" id="36514881"/>
<dbReference type="PROSITE" id="PS01164">
    <property type="entry name" value="COPPER_AMINE_OXID_1"/>
    <property type="match status" value="1"/>
</dbReference>
<dbReference type="InterPro" id="IPR036460">
    <property type="entry name" value="Cu_amine_oxidase_C_sf"/>
</dbReference>
<dbReference type="AlphaFoldDB" id="A0A2T0FET6"/>
<evidence type="ECO:0000256" key="9">
    <source>
        <dbReference type="PIRSR" id="PIRSR600269-50"/>
    </source>
</evidence>
<dbReference type="GO" id="GO:0008131">
    <property type="term" value="F:primary methylamine oxidase activity"/>
    <property type="evidence" value="ECO:0007669"/>
    <property type="project" value="InterPro"/>
</dbReference>
<dbReference type="InterPro" id="IPR000269">
    <property type="entry name" value="Cu_amine_oxidase"/>
</dbReference>
<dbReference type="EMBL" id="NDIQ01000001">
    <property type="protein sequence ID" value="PRT53512.1"/>
    <property type="molecule type" value="Genomic_DNA"/>
</dbReference>
<keyword evidence="8" id="KW-1015">Disulfide bond</keyword>
<organism evidence="14 15">
    <name type="scientific">Wickerhamiella sorbophila</name>
    <dbReference type="NCBI Taxonomy" id="45607"/>
    <lineage>
        <taxon>Eukaryota</taxon>
        <taxon>Fungi</taxon>
        <taxon>Dikarya</taxon>
        <taxon>Ascomycota</taxon>
        <taxon>Saccharomycotina</taxon>
        <taxon>Dipodascomycetes</taxon>
        <taxon>Dipodascales</taxon>
        <taxon>Trichomonascaceae</taxon>
        <taxon>Wickerhamiella</taxon>
    </lineage>
</organism>
<evidence type="ECO:0000256" key="10">
    <source>
        <dbReference type="PIRSR" id="PIRSR600269-51"/>
    </source>
</evidence>
<evidence type="ECO:0000256" key="3">
    <source>
        <dbReference type="ARBA" id="ARBA00011738"/>
    </source>
</evidence>
<evidence type="ECO:0000313" key="15">
    <source>
        <dbReference type="Proteomes" id="UP000238350"/>
    </source>
</evidence>
<dbReference type="InterPro" id="IPR015798">
    <property type="entry name" value="Cu_amine_oxidase_C"/>
</dbReference>
<protein>
    <recommendedName>
        <fullName evidence="11">Amine oxidase</fullName>
        <ecNumber evidence="11">1.4.3.-</ecNumber>
    </recommendedName>
</protein>